<evidence type="ECO:0000313" key="2">
    <source>
        <dbReference type="Proteomes" id="UP000184330"/>
    </source>
</evidence>
<proteinExistence type="predicted"/>
<protein>
    <submittedName>
        <fullName evidence="1">Uncharacterized protein</fullName>
    </submittedName>
</protein>
<dbReference type="EMBL" id="FJOG01000039">
    <property type="protein sequence ID" value="CZR66689.1"/>
    <property type="molecule type" value="Genomic_DNA"/>
</dbReference>
<gene>
    <name evidence="1" type="ORF">PAC_16590</name>
</gene>
<keyword evidence="2" id="KW-1185">Reference proteome</keyword>
<dbReference type="Proteomes" id="UP000184330">
    <property type="component" value="Unassembled WGS sequence"/>
</dbReference>
<evidence type="ECO:0000313" key="1">
    <source>
        <dbReference type="EMBL" id="CZR66689.1"/>
    </source>
</evidence>
<name>A0A1L7XNT3_9HELO</name>
<reference evidence="1 2" key="1">
    <citation type="submission" date="2016-03" db="EMBL/GenBank/DDBJ databases">
        <authorList>
            <person name="Ploux O."/>
        </authorList>
    </citation>
    <scope>NUCLEOTIDE SEQUENCE [LARGE SCALE GENOMIC DNA]</scope>
    <source>
        <strain evidence="1 2">UAMH 11012</strain>
    </source>
</reference>
<sequence>MSTRANDSTHTGGIGGVKIKFEERHGTVFWIKDFGEQSKDERLAVPYHYFLESLADDDLRKTKDLMHDLKKYGIQELMLVVLEKDQRLVTRLLSPLLCCPVDVIDTGYGFSIGGELLDLSTATCAQLDRVAKALLDNYQERAKVNWNNGEAIDEDVSRDVTCVSCIQCEPSSLPPQQRIILAIGP</sequence>
<dbReference type="AlphaFoldDB" id="A0A1L7XNT3"/>
<accession>A0A1L7XNT3</accession>
<organism evidence="1 2">
    <name type="scientific">Phialocephala subalpina</name>
    <dbReference type="NCBI Taxonomy" id="576137"/>
    <lineage>
        <taxon>Eukaryota</taxon>
        <taxon>Fungi</taxon>
        <taxon>Dikarya</taxon>
        <taxon>Ascomycota</taxon>
        <taxon>Pezizomycotina</taxon>
        <taxon>Leotiomycetes</taxon>
        <taxon>Helotiales</taxon>
        <taxon>Mollisiaceae</taxon>
        <taxon>Phialocephala</taxon>
        <taxon>Phialocephala fortinii species complex</taxon>
    </lineage>
</organism>